<comment type="caution">
    <text evidence="2">The sequence shown here is derived from an EMBL/GenBank/DDBJ whole genome shotgun (WGS) entry which is preliminary data.</text>
</comment>
<dbReference type="HOGENOM" id="CLU_156590_2_0_5"/>
<keyword evidence="2" id="KW-0503">Monooxygenase</keyword>
<dbReference type="Gene3D" id="3.30.70.100">
    <property type="match status" value="1"/>
</dbReference>
<keyword evidence="2" id="KW-0560">Oxidoreductase</keyword>
<sequence length="99" mass="11011">MIREVAELKIKDGTDDAFVAAVEQAVEIFRAAKGCRSMRLEKVIETPSLYRLIVLWETLEDHTETFRGSDGFQAWRALIGPCLDGAPSVDHSEVAVEGF</sequence>
<dbReference type="eggNOG" id="COG2329">
    <property type="taxonomic scope" value="Bacteria"/>
</dbReference>
<proteinExistence type="predicted"/>
<dbReference type="STRING" id="314256.OG2516_12814"/>
<protein>
    <submittedName>
        <fullName evidence="2">Antibiotic biosynthesis monooxygenase</fullName>
    </submittedName>
</protein>
<dbReference type="AlphaFoldDB" id="Q2CA38"/>
<dbReference type="InterPro" id="IPR011008">
    <property type="entry name" value="Dimeric_a/b-barrel"/>
</dbReference>
<gene>
    <name evidence="2" type="ORF">OG2516_12814</name>
</gene>
<evidence type="ECO:0000313" key="3">
    <source>
        <dbReference type="Proteomes" id="UP000003635"/>
    </source>
</evidence>
<dbReference type="Proteomes" id="UP000003635">
    <property type="component" value="Unassembled WGS sequence"/>
</dbReference>
<dbReference type="Pfam" id="PF03992">
    <property type="entry name" value="ABM"/>
    <property type="match status" value="1"/>
</dbReference>
<accession>Q2CA38</accession>
<evidence type="ECO:0000259" key="1">
    <source>
        <dbReference type="PROSITE" id="PS51725"/>
    </source>
</evidence>
<evidence type="ECO:0000313" key="2">
    <source>
        <dbReference type="EMBL" id="EAR49527.1"/>
    </source>
</evidence>
<dbReference type="GO" id="GO:0004497">
    <property type="term" value="F:monooxygenase activity"/>
    <property type="evidence" value="ECO:0007669"/>
    <property type="project" value="UniProtKB-KW"/>
</dbReference>
<feature type="domain" description="ABM" evidence="1">
    <location>
        <begin position="2"/>
        <end position="94"/>
    </location>
</feature>
<name>Q2CA38_OCEGH</name>
<dbReference type="RefSeq" id="WP_007256079.1">
    <property type="nucleotide sequence ID" value="NZ_CH724108.1"/>
</dbReference>
<keyword evidence="3" id="KW-1185">Reference proteome</keyword>
<reference evidence="2 3" key="1">
    <citation type="journal article" date="2010" name="J. Bacteriol.">
        <title>Genome sequences of Oceanicola granulosus HTCC2516(T) and Oceanicola batsensis HTCC2597(TDelta).</title>
        <authorList>
            <person name="Thrash J.C."/>
            <person name="Cho J.C."/>
            <person name="Vergin K.L."/>
            <person name="Giovannoni S.J."/>
        </authorList>
    </citation>
    <scope>NUCLEOTIDE SEQUENCE [LARGE SCALE GENOMIC DNA]</scope>
    <source>
        <strain evidence="3">ATCC BAA-861 / DSM 15982 / KCTC 12143 / HTCC2516</strain>
    </source>
</reference>
<dbReference type="SUPFAM" id="SSF54909">
    <property type="entry name" value="Dimeric alpha+beta barrel"/>
    <property type="match status" value="1"/>
</dbReference>
<dbReference type="InterPro" id="IPR007138">
    <property type="entry name" value="ABM_dom"/>
</dbReference>
<dbReference type="PROSITE" id="PS51725">
    <property type="entry name" value="ABM"/>
    <property type="match status" value="1"/>
</dbReference>
<dbReference type="EMBL" id="AAOT01000062">
    <property type="protein sequence ID" value="EAR49527.1"/>
    <property type="molecule type" value="Genomic_DNA"/>
</dbReference>
<organism evidence="2 3">
    <name type="scientific">Oceanicola granulosus (strain ATCC BAA-861 / DSM 15982 / KCTC 12143 / HTCC2516)</name>
    <dbReference type="NCBI Taxonomy" id="314256"/>
    <lineage>
        <taxon>Bacteria</taxon>
        <taxon>Pseudomonadati</taxon>
        <taxon>Pseudomonadota</taxon>
        <taxon>Alphaproteobacteria</taxon>
        <taxon>Rhodobacterales</taxon>
        <taxon>Roseobacteraceae</taxon>
        <taxon>Oceanicola</taxon>
    </lineage>
</organism>
<dbReference type="OrthoDB" id="9798157at2"/>